<dbReference type="EMBL" id="GG657449">
    <property type="protein sequence ID" value="OAT05068.1"/>
    <property type="molecule type" value="Genomic_DNA"/>
</dbReference>
<dbReference type="EMBL" id="GG657449">
    <property type="protein sequence ID" value="OAT05069.1"/>
    <property type="molecule type" value="Genomic_DNA"/>
</dbReference>
<sequence>MAEAKTEQERMNLEAGSGQTRTSNLQTQGLVHCLLLTNADSPNECLGRLIEAKCHQRRAHDELTTKTGGR</sequence>
<organism evidence="2 3">
    <name type="scientific">Blastomyces gilchristii (strain SLH14081)</name>
    <name type="common">Blastomyces dermatitidis</name>
    <dbReference type="NCBI Taxonomy" id="559298"/>
    <lineage>
        <taxon>Eukaryota</taxon>
        <taxon>Fungi</taxon>
        <taxon>Dikarya</taxon>
        <taxon>Ascomycota</taxon>
        <taxon>Pezizomycotina</taxon>
        <taxon>Eurotiomycetes</taxon>
        <taxon>Eurotiomycetidae</taxon>
        <taxon>Onygenales</taxon>
        <taxon>Ajellomycetaceae</taxon>
        <taxon>Blastomyces</taxon>
    </lineage>
</organism>
<gene>
    <name evidence="2" type="ORF">BDBG_16401</name>
</gene>
<name>A0A179UCQ7_BLAGS</name>
<dbReference type="Proteomes" id="UP000002038">
    <property type="component" value="Unassembled WGS sequence"/>
</dbReference>
<accession>A0A179UCQ7</accession>
<keyword evidence="3" id="KW-1185">Reference proteome</keyword>
<evidence type="ECO:0000313" key="3">
    <source>
        <dbReference type="Proteomes" id="UP000002038"/>
    </source>
</evidence>
<dbReference type="KEGG" id="bgh:BDBG_16401"/>
<dbReference type="AlphaFoldDB" id="A0A179UCQ7"/>
<dbReference type="VEuPathDB" id="FungiDB:BDBG_16401"/>
<dbReference type="GeneID" id="42528535"/>
<dbReference type="RefSeq" id="XP_031576523.1">
    <property type="nucleotide sequence ID" value="XM_031724361.1"/>
</dbReference>
<reference evidence="3" key="2">
    <citation type="journal article" date="2015" name="PLoS Genet.">
        <title>The dynamic genome and transcriptome of the human fungal pathogen Blastomyces and close relative Emmonsia.</title>
        <authorList>
            <person name="Munoz J.F."/>
            <person name="Gauthier G.M."/>
            <person name="Desjardins C.A."/>
            <person name="Gallo J.E."/>
            <person name="Holder J."/>
            <person name="Sullivan T.D."/>
            <person name="Marty A.J."/>
            <person name="Carmen J.C."/>
            <person name="Chen Z."/>
            <person name="Ding L."/>
            <person name="Gujja S."/>
            <person name="Magrini V."/>
            <person name="Misas E."/>
            <person name="Mitreva M."/>
            <person name="Priest M."/>
            <person name="Saif S."/>
            <person name="Whiston E.A."/>
            <person name="Young S."/>
            <person name="Zeng Q."/>
            <person name="Goldman W.E."/>
            <person name="Mardis E.R."/>
            <person name="Taylor J.W."/>
            <person name="McEwen J.G."/>
            <person name="Clay O.K."/>
            <person name="Klein B.S."/>
            <person name="Cuomo C.A."/>
        </authorList>
    </citation>
    <scope>NUCLEOTIDE SEQUENCE [LARGE SCALE GENOMIC DNA]</scope>
    <source>
        <strain evidence="3">SLH14081</strain>
    </source>
</reference>
<dbReference type="RefSeq" id="XP_031576524.1">
    <property type="nucleotide sequence ID" value="XM_031724362.1"/>
</dbReference>
<evidence type="ECO:0000256" key="1">
    <source>
        <dbReference type="SAM" id="MobiDB-lite"/>
    </source>
</evidence>
<reference evidence="2" key="1">
    <citation type="submission" date="2009-02" db="EMBL/GenBank/DDBJ databases">
        <title>The Genome Sequence of Blastomyces dermatitidis strain SLH14081.</title>
        <authorList>
            <consortium name="The Broad Institute Genome Sequencing Platform"/>
            <consortium name="Broad Institute Microbial Sequencing Center."/>
            <person name="Champion M."/>
            <person name="Cuomo C."/>
            <person name="Ma L.-J."/>
            <person name="Henn M.R."/>
            <person name="Klein B."/>
            <person name="Goldman B."/>
            <person name="Young S."/>
            <person name="Kodira C.D."/>
            <person name="Zeng Q."/>
            <person name="Koehrsen M."/>
            <person name="Alvarado L."/>
            <person name="Berlin A.M."/>
            <person name="Heiman D.I."/>
            <person name="Hepburn T.A."/>
            <person name="Saif S."/>
            <person name="Shea T.D."/>
            <person name="Shenoy N."/>
            <person name="Sykes S."/>
            <person name="Galagan J."/>
            <person name="Nusbaum C."/>
            <person name="Birren B."/>
        </authorList>
    </citation>
    <scope>NUCLEOTIDE SEQUENCE</scope>
    <source>
        <strain evidence="2">SLH14081</strain>
    </source>
</reference>
<feature type="region of interest" description="Disordered" evidence="1">
    <location>
        <begin position="1"/>
        <end position="21"/>
    </location>
</feature>
<proteinExistence type="predicted"/>
<feature type="compositionally biased region" description="Basic and acidic residues" evidence="1">
    <location>
        <begin position="1"/>
        <end position="12"/>
    </location>
</feature>
<protein>
    <submittedName>
        <fullName evidence="2">Uncharacterized protein</fullName>
    </submittedName>
</protein>
<evidence type="ECO:0000313" key="2">
    <source>
        <dbReference type="EMBL" id="OAT05069.1"/>
    </source>
</evidence>